<feature type="compositionally biased region" description="Polar residues" evidence="1">
    <location>
        <begin position="355"/>
        <end position="366"/>
    </location>
</feature>
<reference evidence="3 4" key="1">
    <citation type="submission" date="2019-06" db="EMBL/GenBank/DDBJ databases">
        <title>Draft genomes of female and male turbot (Scophthalmus maximus).</title>
        <authorList>
            <person name="Xu H."/>
            <person name="Xu X.-W."/>
            <person name="Shao C."/>
            <person name="Chen S."/>
        </authorList>
    </citation>
    <scope>NUCLEOTIDE SEQUENCE [LARGE SCALE GENOMIC DNA]</scope>
    <source>
        <strain evidence="3">Ysfricsl-2016a</strain>
        <tissue evidence="3">Blood</tissue>
    </source>
</reference>
<evidence type="ECO:0000313" key="4">
    <source>
        <dbReference type="Proteomes" id="UP000438429"/>
    </source>
</evidence>
<feature type="compositionally biased region" description="Polar residues" evidence="1">
    <location>
        <begin position="422"/>
        <end position="438"/>
    </location>
</feature>
<feature type="region of interest" description="Disordered" evidence="1">
    <location>
        <begin position="421"/>
        <end position="440"/>
    </location>
</feature>
<dbReference type="EMBL" id="VEVO01000004">
    <property type="protein sequence ID" value="KAF0042845.1"/>
    <property type="molecule type" value="Genomic_DNA"/>
</dbReference>
<evidence type="ECO:0000256" key="1">
    <source>
        <dbReference type="SAM" id="MobiDB-lite"/>
    </source>
</evidence>
<keyword evidence="2" id="KW-0472">Membrane</keyword>
<keyword evidence="2" id="KW-0812">Transmembrane</keyword>
<evidence type="ECO:0000313" key="3">
    <source>
        <dbReference type="EMBL" id="KAF0042845.1"/>
    </source>
</evidence>
<evidence type="ECO:0000256" key="2">
    <source>
        <dbReference type="SAM" id="Phobius"/>
    </source>
</evidence>
<organism evidence="3 4">
    <name type="scientific">Scophthalmus maximus</name>
    <name type="common">Turbot</name>
    <name type="synonym">Psetta maxima</name>
    <dbReference type="NCBI Taxonomy" id="52904"/>
    <lineage>
        <taxon>Eukaryota</taxon>
        <taxon>Metazoa</taxon>
        <taxon>Chordata</taxon>
        <taxon>Craniata</taxon>
        <taxon>Vertebrata</taxon>
        <taxon>Euteleostomi</taxon>
        <taxon>Actinopterygii</taxon>
        <taxon>Neopterygii</taxon>
        <taxon>Teleostei</taxon>
        <taxon>Neoteleostei</taxon>
        <taxon>Acanthomorphata</taxon>
        <taxon>Carangaria</taxon>
        <taxon>Pleuronectiformes</taxon>
        <taxon>Pleuronectoidei</taxon>
        <taxon>Scophthalmidae</taxon>
        <taxon>Scophthalmus</taxon>
    </lineage>
</organism>
<feature type="region of interest" description="Disordered" evidence="1">
    <location>
        <begin position="103"/>
        <end position="202"/>
    </location>
</feature>
<feature type="compositionally biased region" description="Basic and acidic residues" evidence="1">
    <location>
        <begin position="367"/>
        <end position="389"/>
    </location>
</feature>
<dbReference type="AlphaFoldDB" id="A0A6A4TC69"/>
<accession>A0A6A4TC69</accession>
<name>A0A6A4TC69_SCOMX</name>
<feature type="region of interest" description="Disordered" evidence="1">
    <location>
        <begin position="1"/>
        <end position="45"/>
    </location>
</feature>
<feature type="compositionally biased region" description="Polar residues" evidence="1">
    <location>
        <begin position="154"/>
        <end position="202"/>
    </location>
</feature>
<protein>
    <submittedName>
        <fullName evidence="3">Uncharacterized protein</fullName>
    </submittedName>
</protein>
<feature type="compositionally biased region" description="Low complexity" evidence="1">
    <location>
        <begin position="281"/>
        <end position="298"/>
    </location>
</feature>
<feature type="compositionally biased region" description="Basic residues" evidence="1">
    <location>
        <begin position="1"/>
        <end position="11"/>
    </location>
</feature>
<proteinExistence type="predicted"/>
<feature type="region of interest" description="Disordered" evidence="1">
    <location>
        <begin position="219"/>
        <end position="389"/>
    </location>
</feature>
<feature type="transmembrane region" description="Helical" evidence="2">
    <location>
        <begin position="394"/>
        <end position="415"/>
    </location>
</feature>
<keyword evidence="2" id="KW-1133">Transmembrane helix</keyword>
<dbReference type="Proteomes" id="UP000438429">
    <property type="component" value="Unassembled WGS sequence"/>
</dbReference>
<feature type="compositionally biased region" description="Low complexity" evidence="1">
    <location>
        <begin position="234"/>
        <end position="259"/>
    </location>
</feature>
<gene>
    <name evidence="3" type="ORF">F2P81_004182</name>
</gene>
<feature type="compositionally biased region" description="Low complexity" evidence="1">
    <location>
        <begin position="316"/>
        <end position="325"/>
    </location>
</feature>
<sequence>MKRARKPRGRRIGGDAFRFRQTPARHNSRNARPTTPAGEDGTESKSARWIFLGNCRNRMKIPSVFRSNPRLAGAVTQIPTKAEDEVLREAVTDGFLIDHFFPRSLTTDSPKRNATALPSQQPSSDPKEDATDAPGEETTTPVFVLHGGDHHATTTHNVVSSTEPTFPSSDSSPTERPQSSFTSSSVPNDAQSNAATTDHIPVSQTTDAAVSSFDFLGTLSSDSGSGHEEEPSEETTASSSAASVSNTDTSAAPSTDTTALQSRLFVEVEGSGSGSGTIADTSTAPSTPTTALIQSGQFGDDKGSGSGSESRLMAETSTTPSTSTTILMPPKAPRVLTKSAPSESPEVDSPVEETIIQNRSFENQSTEGDHKPQKVEKKVNDPSPRGKEKSTPGWIIILAFIVGVAALVMLLAAIATRDKWNKPTQRVSQPETKAGSSDQQREVEMETFLHKDEPAENGKSAEYTSLCTLRALDGSTRPACSLASLDNLPVTSARRNVHLSKRSRRLRNKHNAAAHQ</sequence>
<comment type="caution">
    <text evidence="3">The sequence shown here is derived from an EMBL/GenBank/DDBJ whole genome shotgun (WGS) entry which is preliminary data.</text>
</comment>